<accession>A0AAV2LJW6</accession>
<dbReference type="Proteomes" id="UP001497482">
    <property type="component" value="Chromosome 23"/>
</dbReference>
<dbReference type="Pfam" id="PF00096">
    <property type="entry name" value="zf-C2H2"/>
    <property type="match status" value="4"/>
</dbReference>
<dbReference type="GO" id="GO:0008270">
    <property type="term" value="F:zinc ion binding"/>
    <property type="evidence" value="ECO:0007669"/>
    <property type="project" value="UniProtKB-KW"/>
</dbReference>
<dbReference type="InterPro" id="IPR036236">
    <property type="entry name" value="Znf_C2H2_sf"/>
</dbReference>
<organism evidence="14 15">
    <name type="scientific">Knipowitschia caucasica</name>
    <name type="common">Caucasian dwarf goby</name>
    <name type="synonym">Pomatoschistus caucasicus</name>
    <dbReference type="NCBI Taxonomy" id="637954"/>
    <lineage>
        <taxon>Eukaryota</taxon>
        <taxon>Metazoa</taxon>
        <taxon>Chordata</taxon>
        <taxon>Craniata</taxon>
        <taxon>Vertebrata</taxon>
        <taxon>Euteleostomi</taxon>
        <taxon>Actinopterygii</taxon>
        <taxon>Neopterygii</taxon>
        <taxon>Teleostei</taxon>
        <taxon>Neoteleostei</taxon>
        <taxon>Acanthomorphata</taxon>
        <taxon>Gobiaria</taxon>
        <taxon>Gobiiformes</taxon>
        <taxon>Gobioidei</taxon>
        <taxon>Gobiidae</taxon>
        <taxon>Gobiinae</taxon>
        <taxon>Knipowitschia</taxon>
    </lineage>
</organism>
<sequence length="311" mass="35838">MSLLRSITDPEKSTEFGQRHKNDTSHRGEHKACILLNLGKLYHLINKGENGYTYVDASIDDHSNWMRYVNSARNKDEANLIAVQYKGTILFHCCGTIHAGDELTVWPSSKMLDQFSEDWTQFWFSKLNIRESETLVELGMDQEERVYKCPLCDKSYASAQALKNHACVQQTKILYLCTDCGKGFTNKYGLKQHQRIHTGEKPNNCPHCPKTFAHVGQLNVHLRTHTGEKPYLCTHCGDSFRQSGDLKRHERRHTGIRPHTCPECGKGFSRPTSLKAHIMLHLGQRIFKCTQCGKSFSRNYHLRRHHQKMHS</sequence>
<evidence type="ECO:0000256" key="11">
    <source>
        <dbReference type="SAM" id="MobiDB-lite"/>
    </source>
</evidence>
<evidence type="ECO:0000313" key="14">
    <source>
        <dbReference type="EMBL" id="CAL1599919.1"/>
    </source>
</evidence>
<dbReference type="PROSITE" id="PS00028">
    <property type="entry name" value="ZINC_FINGER_C2H2_1"/>
    <property type="match status" value="5"/>
</dbReference>
<keyword evidence="8" id="KW-0804">Transcription</keyword>
<evidence type="ECO:0000256" key="7">
    <source>
        <dbReference type="ARBA" id="ARBA00023015"/>
    </source>
</evidence>
<dbReference type="Pfam" id="PF21549">
    <property type="entry name" value="PRDM2_PR"/>
    <property type="match status" value="1"/>
</dbReference>
<dbReference type="PROSITE" id="PS50280">
    <property type="entry name" value="SET"/>
    <property type="match status" value="1"/>
</dbReference>
<dbReference type="AlphaFoldDB" id="A0AAV2LJW6"/>
<evidence type="ECO:0000313" key="15">
    <source>
        <dbReference type="Proteomes" id="UP001497482"/>
    </source>
</evidence>
<dbReference type="SMART" id="SM00355">
    <property type="entry name" value="ZnF_C2H2"/>
    <property type="match status" value="6"/>
</dbReference>
<feature type="domain" description="C2H2-type" evidence="12">
    <location>
        <begin position="259"/>
        <end position="286"/>
    </location>
</feature>
<feature type="region of interest" description="Disordered" evidence="11">
    <location>
        <begin position="1"/>
        <end position="24"/>
    </location>
</feature>
<dbReference type="InterPro" id="IPR050888">
    <property type="entry name" value="ZnF_C2H2-type_TF"/>
</dbReference>
<evidence type="ECO:0000256" key="3">
    <source>
        <dbReference type="ARBA" id="ARBA00022723"/>
    </source>
</evidence>
<evidence type="ECO:0000256" key="6">
    <source>
        <dbReference type="ARBA" id="ARBA00022833"/>
    </source>
</evidence>
<evidence type="ECO:0000256" key="5">
    <source>
        <dbReference type="ARBA" id="ARBA00022771"/>
    </source>
</evidence>
<dbReference type="FunFam" id="3.30.160.60:FF:001775">
    <property type="entry name" value="PR domain containing 9"/>
    <property type="match status" value="1"/>
</dbReference>
<keyword evidence="5 10" id="KW-0863">Zinc-finger</keyword>
<evidence type="ECO:0000256" key="9">
    <source>
        <dbReference type="ARBA" id="ARBA00023242"/>
    </source>
</evidence>
<dbReference type="Gene3D" id="2.170.270.10">
    <property type="entry name" value="SET domain"/>
    <property type="match status" value="1"/>
</dbReference>
<evidence type="ECO:0000256" key="1">
    <source>
        <dbReference type="ARBA" id="ARBA00004123"/>
    </source>
</evidence>
<gene>
    <name evidence="14" type="ORF">KC01_LOCUS28104</name>
</gene>
<feature type="domain" description="SET" evidence="13">
    <location>
        <begin position="1"/>
        <end position="108"/>
    </location>
</feature>
<comment type="similarity">
    <text evidence="2">Belongs to the krueppel C2H2-type zinc-finger protein family.</text>
</comment>
<evidence type="ECO:0000259" key="12">
    <source>
        <dbReference type="PROSITE" id="PS50157"/>
    </source>
</evidence>
<feature type="domain" description="C2H2-type" evidence="12">
    <location>
        <begin position="203"/>
        <end position="230"/>
    </location>
</feature>
<dbReference type="FunFam" id="3.30.160.60:FF:000446">
    <property type="entry name" value="Zinc finger protein"/>
    <property type="match status" value="1"/>
</dbReference>
<keyword evidence="6" id="KW-0862">Zinc</keyword>
<dbReference type="Pfam" id="PF13912">
    <property type="entry name" value="zf-C2H2_6"/>
    <property type="match status" value="1"/>
</dbReference>
<dbReference type="Pfam" id="PF13894">
    <property type="entry name" value="zf-C2H2_4"/>
    <property type="match status" value="1"/>
</dbReference>
<dbReference type="PANTHER" id="PTHR24406">
    <property type="entry name" value="TRANSCRIPTIONAL REPRESSOR CTCFL-RELATED"/>
    <property type="match status" value="1"/>
</dbReference>
<feature type="domain" description="C2H2-type" evidence="12">
    <location>
        <begin position="231"/>
        <end position="258"/>
    </location>
</feature>
<dbReference type="PROSITE" id="PS50157">
    <property type="entry name" value="ZINC_FINGER_C2H2_2"/>
    <property type="match status" value="5"/>
</dbReference>
<dbReference type="InterPro" id="IPR046341">
    <property type="entry name" value="SET_dom_sf"/>
</dbReference>
<proteinExistence type="inferred from homology"/>
<dbReference type="InterPro" id="IPR001214">
    <property type="entry name" value="SET_dom"/>
</dbReference>
<dbReference type="FunFam" id="3.30.160.60:FF:001498">
    <property type="entry name" value="Zinc finger protein 404"/>
    <property type="match status" value="1"/>
</dbReference>
<keyword evidence="15" id="KW-1185">Reference proteome</keyword>
<keyword evidence="9" id="KW-0539">Nucleus</keyword>
<dbReference type="FunFam" id="3.30.160.60:FF:000761">
    <property type="entry name" value="Zinc finger protein 449"/>
    <property type="match status" value="1"/>
</dbReference>
<comment type="subcellular location">
    <subcellularLocation>
        <location evidence="1">Nucleus</location>
    </subcellularLocation>
</comment>
<feature type="domain" description="C2H2-type" evidence="12">
    <location>
        <begin position="175"/>
        <end position="202"/>
    </location>
</feature>
<dbReference type="FunFam" id="3.30.160.60:FF:002343">
    <property type="entry name" value="Zinc finger protein 33A"/>
    <property type="match status" value="1"/>
</dbReference>
<evidence type="ECO:0000256" key="2">
    <source>
        <dbReference type="ARBA" id="ARBA00006991"/>
    </source>
</evidence>
<name>A0AAV2LJW6_KNICA</name>
<dbReference type="Gene3D" id="3.30.160.60">
    <property type="entry name" value="Classic Zinc Finger"/>
    <property type="match status" value="6"/>
</dbReference>
<evidence type="ECO:0000259" key="13">
    <source>
        <dbReference type="PROSITE" id="PS50280"/>
    </source>
</evidence>
<evidence type="ECO:0000256" key="8">
    <source>
        <dbReference type="ARBA" id="ARBA00023163"/>
    </source>
</evidence>
<evidence type="ECO:0000256" key="4">
    <source>
        <dbReference type="ARBA" id="ARBA00022737"/>
    </source>
</evidence>
<dbReference type="InterPro" id="IPR013087">
    <property type="entry name" value="Znf_C2H2_type"/>
</dbReference>
<keyword evidence="3" id="KW-0479">Metal-binding</keyword>
<evidence type="ECO:0000256" key="10">
    <source>
        <dbReference type="PROSITE-ProRule" id="PRU00042"/>
    </source>
</evidence>
<keyword evidence="4" id="KW-0677">Repeat</keyword>
<dbReference type="GO" id="GO:0005634">
    <property type="term" value="C:nucleus"/>
    <property type="evidence" value="ECO:0007669"/>
    <property type="project" value="UniProtKB-SubCell"/>
</dbReference>
<keyword evidence="7" id="KW-0805">Transcription regulation</keyword>
<protein>
    <submittedName>
        <fullName evidence="14">Uncharacterized protein</fullName>
    </submittedName>
</protein>
<dbReference type="EMBL" id="OZ035845">
    <property type="protein sequence ID" value="CAL1599919.1"/>
    <property type="molecule type" value="Genomic_DNA"/>
</dbReference>
<feature type="domain" description="C2H2-type" evidence="12">
    <location>
        <begin position="287"/>
        <end position="311"/>
    </location>
</feature>
<dbReference type="SUPFAM" id="SSF57667">
    <property type="entry name" value="beta-beta-alpha zinc fingers"/>
    <property type="match status" value="4"/>
</dbReference>
<feature type="compositionally biased region" description="Basic and acidic residues" evidence="11">
    <location>
        <begin position="8"/>
        <end position="24"/>
    </location>
</feature>
<reference evidence="14 15" key="1">
    <citation type="submission" date="2024-04" db="EMBL/GenBank/DDBJ databases">
        <authorList>
            <person name="Waldvogel A.-M."/>
            <person name="Schoenle A."/>
        </authorList>
    </citation>
    <scope>NUCLEOTIDE SEQUENCE [LARGE SCALE GENOMIC DNA]</scope>
</reference>